<organism evidence="2 3">
    <name type="scientific">Roseibium denhamense</name>
    <dbReference type="NCBI Taxonomy" id="76305"/>
    <lineage>
        <taxon>Bacteria</taxon>
        <taxon>Pseudomonadati</taxon>
        <taxon>Pseudomonadota</taxon>
        <taxon>Alphaproteobacteria</taxon>
        <taxon>Hyphomicrobiales</taxon>
        <taxon>Stappiaceae</taxon>
        <taxon>Roseibium</taxon>
    </lineage>
</organism>
<dbReference type="EMBL" id="FXTT01000004">
    <property type="protein sequence ID" value="SMP31171.1"/>
    <property type="molecule type" value="Genomic_DNA"/>
</dbReference>
<evidence type="ECO:0000313" key="3">
    <source>
        <dbReference type="Proteomes" id="UP001157914"/>
    </source>
</evidence>
<dbReference type="Gene3D" id="1.20.1290.10">
    <property type="entry name" value="AhpD-like"/>
    <property type="match status" value="1"/>
</dbReference>
<dbReference type="InterPro" id="IPR004675">
    <property type="entry name" value="AhpD_core"/>
</dbReference>
<dbReference type="InterPro" id="IPR029032">
    <property type="entry name" value="AhpD-like"/>
</dbReference>
<dbReference type="PANTHER" id="PTHR34846">
    <property type="entry name" value="4-CARBOXYMUCONOLACTONE DECARBOXYLASE FAMILY PROTEIN (AFU_ORTHOLOGUE AFUA_6G11590)"/>
    <property type="match status" value="1"/>
</dbReference>
<name>A0ABY1PDN1_9HYPH</name>
<reference evidence="2 3" key="1">
    <citation type="submission" date="2017-05" db="EMBL/GenBank/DDBJ databases">
        <authorList>
            <person name="Varghese N."/>
            <person name="Submissions S."/>
        </authorList>
    </citation>
    <scope>NUCLEOTIDE SEQUENCE [LARGE SCALE GENOMIC DNA]</scope>
    <source>
        <strain evidence="2 3">DSM 15949</strain>
    </source>
</reference>
<accession>A0ABY1PDN1</accession>
<dbReference type="SUPFAM" id="SSF69118">
    <property type="entry name" value="AhpD-like"/>
    <property type="match status" value="1"/>
</dbReference>
<comment type="caution">
    <text evidence="2">The sequence shown here is derived from an EMBL/GenBank/DDBJ whole genome shotgun (WGS) entry which is preliminary data.</text>
</comment>
<dbReference type="InterPro" id="IPR003779">
    <property type="entry name" value="CMD-like"/>
</dbReference>
<feature type="domain" description="Carboxymuconolactone decarboxylase-like" evidence="1">
    <location>
        <begin position="17"/>
        <end position="95"/>
    </location>
</feature>
<sequence length="142" mass="16377">MKNSSQINHYQLVPAIFQALSASHQEISKTLEPKLRHLIELRASQINRCAFCVKMHTEEAKKDGETAERIERIMVWDHVDDFSEKEQAALAWTEALTELDAKTDYNGLRSRLKQHFEDQEISAMTAAVAMINLWNRVQVSNH</sequence>
<dbReference type="NCBIfam" id="TIGR00778">
    <property type="entry name" value="ahpD_dom"/>
    <property type="match status" value="1"/>
</dbReference>
<dbReference type="RefSeq" id="WP_155189698.1">
    <property type="nucleotide sequence ID" value="NZ_BAAAEA010000004.1"/>
</dbReference>
<keyword evidence="3" id="KW-1185">Reference proteome</keyword>
<protein>
    <submittedName>
        <fullName evidence="2">Alkylhydroperoxidase AhpD family core domain-containing protein</fullName>
    </submittedName>
</protein>
<dbReference type="Pfam" id="PF02627">
    <property type="entry name" value="CMD"/>
    <property type="match status" value="1"/>
</dbReference>
<gene>
    <name evidence="2" type="ORF">SAMN06265374_3392</name>
</gene>
<dbReference type="PANTHER" id="PTHR34846:SF10">
    <property type="entry name" value="CYTOPLASMIC PROTEIN"/>
    <property type="match status" value="1"/>
</dbReference>
<evidence type="ECO:0000313" key="2">
    <source>
        <dbReference type="EMBL" id="SMP31171.1"/>
    </source>
</evidence>
<evidence type="ECO:0000259" key="1">
    <source>
        <dbReference type="Pfam" id="PF02627"/>
    </source>
</evidence>
<dbReference type="Proteomes" id="UP001157914">
    <property type="component" value="Unassembled WGS sequence"/>
</dbReference>
<proteinExistence type="predicted"/>